<name>A0A8H2WF87_9AGAM</name>
<evidence type="ECO:0000313" key="3">
    <source>
        <dbReference type="Proteomes" id="UP000663846"/>
    </source>
</evidence>
<dbReference type="InterPro" id="IPR041524">
    <property type="entry name" value="GH131_N"/>
</dbReference>
<organism evidence="2 3">
    <name type="scientific">Rhizoctonia solani</name>
    <dbReference type="NCBI Taxonomy" id="456999"/>
    <lineage>
        <taxon>Eukaryota</taxon>
        <taxon>Fungi</taxon>
        <taxon>Dikarya</taxon>
        <taxon>Basidiomycota</taxon>
        <taxon>Agaricomycotina</taxon>
        <taxon>Agaricomycetes</taxon>
        <taxon>Cantharellales</taxon>
        <taxon>Ceratobasidiaceae</taxon>
        <taxon>Rhizoctonia</taxon>
    </lineage>
</organism>
<dbReference type="Gene3D" id="2.60.120.1160">
    <property type="match status" value="1"/>
</dbReference>
<dbReference type="AlphaFoldDB" id="A0A8H2WF87"/>
<proteinExistence type="predicted"/>
<dbReference type="PANTHER" id="PTHR34612:SF2">
    <property type="entry name" value="GLYCOSIDE HYDROLASE 131 CATALYTIC N-TERMINAL DOMAIN-CONTAINING PROTEIN"/>
    <property type="match status" value="1"/>
</dbReference>
<gene>
    <name evidence="2" type="ORF">RDB_LOCUS21430</name>
</gene>
<evidence type="ECO:0000259" key="1">
    <source>
        <dbReference type="Pfam" id="PF18271"/>
    </source>
</evidence>
<dbReference type="Pfam" id="PF18271">
    <property type="entry name" value="GH131_N"/>
    <property type="match status" value="1"/>
</dbReference>
<reference evidence="2" key="1">
    <citation type="submission" date="2021-01" db="EMBL/GenBank/DDBJ databases">
        <authorList>
            <person name="Kaushik A."/>
        </authorList>
    </citation>
    <scope>NUCLEOTIDE SEQUENCE</scope>
    <source>
        <strain evidence="2">AG1-1C</strain>
    </source>
</reference>
<evidence type="ECO:0000313" key="2">
    <source>
        <dbReference type="EMBL" id="CAE6364063.1"/>
    </source>
</evidence>
<accession>A0A8H2WF87</accession>
<dbReference type="Proteomes" id="UP000663846">
    <property type="component" value="Unassembled WGS sequence"/>
</dbReference>
<dbReference type="EMBL" id="CAJMWS010000103">
    <property type="protein sequence ID" value="CAE6364063.1"/>
    <property type="molecule type" value="Genomic_DNA"/>
</dbReference>
<sequence length="325" mass="35580">MLRYMKIEQSFLTFSMVLSRLTLFAACAVSALATPVLYDGRAPLNYTSSNIDAFQSPYTYVVKGSEAASKYVSFGTSSPPPTPLWYPKGSEKPLEQTVSVKIDNSSVFVPGNNPDNSQWGFRRTEVIAQNNRTMLQSGKTVWHFSIMRDEARPLNFTHEYQIVFAEPDDGSHVFGVKVGSSFTVPTASTLPTKTARNLEVLDHSLNVLYSTSFDLNTWHNLAIQVDWDARTLGVFASKGGSKLKKVSKLVSNNSTKPVPEGRGDFHFGLLKLPLANPNDTAEQQGDVVHRGIQEGTLEGLYYSGVFVESATGGVSAGYSSIIPAF</sequence>
<protein>
    <recommendedName>
        <fullName evidence="1">Glycoside hydrolase 131 catalytic N-terminal domain-containing protein</fullName>
    </recommendedName>
</protein>
<feature type="domain" description="Glycoside hydrolase 131 catalytic N-terminal" evidence="1">
    <location>
        <begin position="36"/>
        <end position="313"/>
    </location>
</feature>
<comment type="caution">
    <text evidence="2">The sequence shown here is derived from an EMBL/GenBank/DDBJ whole genome shotgun (WGS) entry which is preliminary data.</text>
</comment>
<dbReference type="PANTHER" id="PTHR34612">
    <property type="entry name" value="GH131_N DOMAIN-CONTAINING PROTEIN"/>
    <property type="match status" value="1"/>
</dbReference>